<accession>A0ABQ6M3K4</accession>
<feature type="region of interest" description="Disordered" evidence="1">
    <location>
        <begin position="62"/>
        <end position="84"/>
    </location>
</feature>
<evidence type="ECO:0000313" key="2">
    <source>
        <dbReference type="EMBL" id="GMI18949.1"/>
    </source>
</evidence>
<evidence type="ECO:0000256" key="1">
    <source>
        <dbReference type="SAM" id="MobiDB-lite"/>
    </source>
</evidence>
<protein>
    <submittedName>
        <fullName evidence="2">Uncharacterized protein</fullName>
    </submittedName>
</protein>
<keyword evidence="3" id="KW-1185">Reference proteome</keyword>
<reference evidence="2 3" key="1">
    <citation type="journal article" date="2023" name="Commun. Biol.">
        <title>Genome analysis of Parmales, the sister group of diatoms, reveals the evolutionary specialization of diatoms from phago-mixotrophs to photoautotrophs.</title>
        <authorList>
            <person name="Ban H."/>
            <person name="Sato S."/>
            <person name="Yoshikawa S."/>
            <person name="Yamada K."/>
            <person name="Nakamura Y."/>
            <person name="Ichinomiya M."/>
            <person name="Sato N."/>
            <person name="Blanc-Mathieu R."/>
            <person name="Endo H."/>
            <person name="Kuwata A."/>
            <person name="Ogata H."/>
        </authorList>
    </citation>
    <scope>NUCLEOTIDE SEQUENCE [LARGE SCALE GENOMIC DNA]</scope>
</reference>
<proteinExistence type="predicted"/>
<gene>
    <name evidence="2" type="ORF">TeGR_g9729</name>
</gene>
<dbReference type="Proteomes" id="UP001165060">
    <property type="component" value="Unassembled WGS sequence"/>
</dbReference>
<comment type="caution">
    <text evidence="2">The sequence shown here is derived from an EMBL/GenBank/DDBJ whole genome shotgun (WGS) entry which is preliminary data.</text>
</comment>
<evidence type="ECO:0000313" key="3">
    <source>
        <dbReference type="Proteomes" id="UP001165060"/>
    </source>
</evidence>
<dbReference type="EMBL" id="BRYB01003659">
    <property type="protein sequence ID" value="GMI18949.1"/>
    <property type="molecule type" value="Genomic_DNA"/>
</dbReference>
<organism evidence="2 3">
    <name type="scientific">Tetraparma gracilis</name>
    <dbReference type="NCBI Taxonomy" id="2962635"/>
    <lineage>
        <taxon>Eukaryota</taxon>
        <taxon>Sar</taxon>
        <taxon>Stramenopiles</taxon>
        <taxon>Ochrophyta</taxon>
        <taxon>Bolidophyceae</taxon>
        <taxon>Parmales</taxon>
        <taxon>Triparmaceae</taxon>
        <taxon>Tetraparma</taxon>
    </lineage>
</organism>
<sequence length="405" mass="45843">MPATLPPSHITLAKVSLSALSLYFISSLSNNQEKTASAKLCWALPMVFLYLHATYSSPPKRKQLDAQSLTSSSPSTSVPSDPETELGAAARIGRVRTNSAQRCGARGPNLFPPDDKDSPSFHFWTLVKKNGDVAGAMRNGGWYPDDGGRCKASLIGTRTKGHGFDSPCEEGYEYDHSTDTGHKRTYGGWVRLEDACRARLVNEFRDASNLEEAERKRKAAKLSVKAACQVVPDVMEEQIGGRDKQLPISIDEYFYYNLVEDRLPFGLEKGFQITAILEDDEEDWWSGKVGHLLEQEFQWRRRHKDMAVVQFTMRDWVTWEVDIKGLPGVRLVKKDGQDRIEFPTTHMWVDLDSYELVWFYHKRAVARKALYIPFFLKKPIAWGVNWGVRKSIKGLDAADDEDDAM</sequence>
<feature type="compositionally biased region" description="Low complexity" evidence="1">
    <location>
        <begin position="68"/>
        <end position="81"/>
    </location>
</feature>
<name>A0ABQ6M3K4_9STRA</name>